<dbReference type="GO" id="GO:0004161">
    <property type="term" value="F:dimethylallyltranstransferase activity"/>
    <property type="evidence" value="ECO:0007669"/>
    <property type="project" value="TreeGrafter"/>
</dbReference>
<proteinExistence type="inferred from homology"/>
<dbReference type="Proteomes" id="UP000322000">
    <property type="component" value="Chromosome 2"/>
</dbReference>
<dbReference type="InParanoid" id="A0A7E5WNY2"/>
<evidence type="ECO:0000256" key="4">
    <source>
        <dbReference type="ARBA" id="ARBA00022842"/>
    </source>
</evidence>
<keyword evidence="3" id="KW-0479">Metal-binding</keyword>
<dbReference type="CDD" id="cd00685">
    <property type="entry name" value="Trans_IPPS_HT"/>
    <property type="match status" value="1"/>
</dbReference>
<dbReference type="InterPro" id="IPR033749">
    <property type="entry name" value="Polyprenyl_synt_CS"/>
</dbReference>
<gene>
    <name evidence="9" type="primary">LOC113504348</name>
</gene>
<keyword evidence="4" id="KW-0460">Magnesium</keyword>
<keyword evidence="8" id="KW-1185">Reference proteome</keyword>
<evidence type="ECO:0000256" key="2">
    <source>
        <dbReference type="ARBA" id="ARBA00022679"/>
    </source>
</evidence>
<sequence>MNICRKLAGNVFGKGFSMATNEFCDSFLCRTVPRFCSTVTNNLDLKKEREEFLNALPGVIDVIAKHPKFKEIPLAEEWMRKVINGTVTGGKNARGLNTVISYRMFESPEKINEETLRQARTLGWCAEILQAFLVVLDDMMDGSVSRRGQPCWYLRADVGIGHAINDAILIYYCLQQLLRANFENSPHYLAYVHNFNEVLFYTCIGQHLDIMTGQQKKDYNLFTREHYESIIINKSAYYTYKLPLMLGMILSNRFNEETHKNVENISLLLGKLFQMQDDYIDCFGDKSLTGKLGNDIQEGKCTWLAVNALNRCSDKHRKVFKVCYGSKEPAHVERIKQLYVELNIPQVFKQEENEIYNFIIQKINNLPLASERALYQVILNELYGRKR</sequence>
<comment type="pathway">
    <text evidence="5">Pheromone biosynthesis.</text>
</comment>
<accession>A0A7E5WNY2</accession>
<dbReference type="OrthoDB" id="10257492at2759"/>
<dbReference type="InterPro" id="IPR039702">
    <property type="entry name" value="FPS1-like"/>
</dbReference>
<keyword evidence="2 7" id="KW-0808">Transferase</keyword>
<evidence type="ECO:0000256" key="3">
    <source>
        <dbReference type="ARBA" id="ARBA00022723"/>
    </source>
</evidence>
<comment type="similarity">
    <text evidence="7">Belongs to the FPP/GGPP synthase family.</text>
</comment>
<dbReference type="GO" id="GO:0042811">
    <property type="term" value="P:pheromone biosynthetic process"/>
    <property type="evidence" value="ECO:0007669"/>
    <property type="project" value="UniProtKB-ARBA"/>
</dbReference>
<evidence type="ECO:0000256" key="1">
    <source>
        <dbReference type="ARBA" id="ARBA00001946"/>
    </source>
</evidence>
<comment type="cofactor">
    <cofactor evidence="1">
        <name>Mg(2+)</name>
        <dbReference type="ChEBI" id="CHEBI:18420"/>
    </cofactor>
</comment>
<reference evidence="9" key="1">
    <citation type="submission" date="2025-08" db="UniProtKB">
        <authorList>
            <consortium name="RefSeq"/>
        </authorList>
    </citation>
    <scope>IDENTIFICATION</scope>
</reference>
<dbReference type="InterPro" id="IPR008949">
    <property type="entry name" value="Isoprenoid_synthase_dom_sf"/>
</dbReference>
<dbReference type="Gene3D" id="1.10.600.10">
    <property type="entry name" value="Farnesyl Diphosphate Synthase"/>
    <property type="match status" value="1"/>
</dbReference>
<evidence type="ECO:0000256" key="6">
    <source>
        <dbReference type="ARBA" id="ARBA00034546"/>
    </source>
</evidence>
<dbReference type="InterPro" id="IPR000092">
    <property type="entry name" value="Polyprenyl_synt"/>
</dbReference>
<evidence type="ECO:0000313" key="8">
    <source>
        <dbReference type="Proteomes" id="UP000322000"/>
    </source>
</evidence>
<dbReference type="Pfam" id="PF00348">
    <property type="entry name" value="polyprenyl_synt"/>
    <property type="match status" value="1"/>
</dbReference>
<dbReference type="PROSITE" id="PS00723">
    <property type="entry name" value="POLYPRENYL_SYNTHASE_1"/>
    <property type="match status" value="1"/>
</dbReference>
<dbReference type="PANTHER" id="PTHR11525">
    <property type="entry name" value="FARNESYL-PYROPHOSPHATE SYNTHETASE"/>
    <property type="match status" value="1"/>
</dbReference>
<dbReference type="KEGG" id="tnl:113504348"/>
<protein>
    <recommendedName>
        <fullName evidence="6">Farnesyl pyrophosphate synthase</fullName>
    </recommendedName>
</protein>
<dbReference type="GO" id="GO:0046872">
    <property type="term" value="F:metal ion binding"/>
    <property type="evidence" value="ECO:0007669"/>
    <property type="project" value="UniProtKB-KW"/>
</dbReference>
<dbReference type="GO" id="GO:0005737">
    <property type="term" value="C:cytoplasm"/>
    <property type="evidence" value="ECO:0007669"/>
    <property type="project" value="TreeGrafter"/>
</dbReference>
<evidence type="ECO:0000256" key="5">
    <source>
        <dbReference type="ARBA" id="ARBA00033740"/>
    </source>
</evidence>
<dbReference type="GeneID" id="113504348"/>
<dbReference type="SFLD" id="SFLDS00005">
    <property type="entry name" value="Isoprenoid_Synthase_Type_I"/>
    <property type="match status" value="1"/>
</dbReference>
<organism evidence="8 9">
    <name type="scientific">Trichoplusia ni</name>
    <name type="common">Cabbage looper</name>
    <dbReference type="NCBI Taxonomy" id="7111"/>
    <lineage>
        <taxon>Eukaryota</taxon>
        <taxon>Metazoa</taxon>
        <taxon>Ecdysozoa</taxon>
        <taxon>Arthropoda</taxon>
        <taxon>Hexapoda</taxon>
        <taxon>Insecta</taxon>
        <taxon>Pterygota</taxon>
        <taxon>Neoptera</taxon>
        <taxon>Endopterygota</taxon>
        <taxon>Lepidoptera</taxon>
        <taxon>Glossata</taxon>
        <taxon>Ditrysia</taxon>
        <taxon>Noctuoidea</taxon>
        <taxon>Noctuidae</taxon>
        <taxon>Plusiinae</taxon>
        <taxon>Trichoplusia</taxon>
    </lineage>
</organism>
<dbReference type="PROSITE" id="PS00444">
    <property type="entry name" value="POLYPRENYL_SYNTHASE_2"/>
    <property type="match status" value="1"/>
</dbReference>
<dbReference type="SFLD" id="SFLDG01017">
    <property type="entry name" value="Polyprenyl_Transferase_Like"/>
    <property type="match status" value="1"/>
</dbReference>
<evidence type="ECO:0000313" key="9">
    <source>
        <dbReference type="RefSeq" id="XP_026742423.1"/>
    </source>
</evidence>
<dbReference type="SUPFAM" id="SSF48576">
    <property type="entry name" value="Terpenoid synthases"/>
    <property type="match status" value="1"/>
</dbReference>
<dbReference type="RefSeq" id="XP_026742423.1">
    <property type="nucleotide sequence ID" value="XM_026886622.1"/>
</dbReference>
<dbReference type="GO" id="GO:0004337">
    <property type="term" value="F:(2E,6E)-farnesyl diphosphate synthase activity"/>
    <property type="evidence" value="ECO:0007669"/>
    <property type="project" value="TreeGrafter"/>
</dbReference>
<dbReference type="GO" id="GO:0045337">
    <property type="term" value="P:farnesyl diphosphate biosynthetic process"/>
    <property type="evidence" value="ECO:0007669"/>
    <property type="project" value="TreeGrafter"/>
</dbReference>
<name>A0A7E5WNY2_TRINI</name>
<dbReference type="AlphaFoldDB" id="A0A7E5WNY2"/>
<evidence type="ECO:0000256" key="7">
    <source>
        <dbReference type="RuleBase" id="RU004466"/>
    </source>
</evidence>
<dbReference type="PANTHER" id="PTHR11525:SF0">
    <property type="entry name" value="FARNESYL PYROPHOSPHATE SYNTHASE"/>
    <property type="match status" value="1"/>
</dbReference>